<name>A0A1Y2DLP8_9PEZI</name>
<evidence type="ECO:0000313" key="2">
    <source>
        <dbReference type="Proteomes" id="UP000193689"/>
    </source>
</evidence>
<sequence>MVQKGEETVGMDLLHEQSHSNQHDLPCLYSINFVYLHICERIDSIILQVLTQSCTPKVYWNSYRKFEFDDTNTDPASFCDDIRFGLRTEADPNTINCDVVNPRDKRD</sequence>
<evidence type="ECO:0000313" key="1">
    <source>
        <dbReference type="EMBL" id="ORY60084.1"/>
    </source>
</evidence>
<dbReference type="GeneID" id="63774885"/>
<protein>
    <submittedName>
        <fullName evidence="1">Uncharacterized protein</fullName>
    </submittedName>
</protein>
<dbReference type="EMBL" id="MCFJ01000012">
    <property type="protein sequence ID" value="ORY60084.1"/>
    <property type="molecule type" value="Genomic_DNA"/>
</dbReference>
<accession>A0A1Y2DLP8</accession>
<dbReference type="InParanoid" id="A0A1Y2DLP8"/>
<gene>
    <name evidence="1" type="ORF">BCR38DRAFT_412285</name>
</gene>
<keyword evidence="2" id="KW-1185">Reference proteome</keyword>
<proteinExistence type="predicted"/>
<comment type="caution">
    <text evidence="1">The sequence shown here is derived from an EMBL/GenBank/DDBJ whole genome shotgun (WGS) entry which is preliminary data.</text>
</comment>
<dbReference type="AlphaFoldDB" id="A0A1Y2DLP8"/>
<organism evidence="1 2">
    <name type="scientific">Pseudomassariella vexata</name>
    <dbReference type="NCBI Taxonomy" id="1141098"/>
    <lineage>
        <taxon>Eukaryota</taxon>
        <taxon>Fungi</taxon>
        <taxon>Dikarya</taxon>
        <taxon>Ascomycota</taxon>
        <taxon>Pezizomycotina</taxon>
        <taxon>Sordariomycetes</taxon>
        <taxon>Xylariomycetidae</taxon>
        <taxon>Amphisphaeriales</taxon>
        <taxon>Pseudomassariaceae</taxon>
        <taxon>Pseudomassariella</taxon>
    </lineage>
</organism>
<dbReference type="RefSeq" id="XP_040712518.1">
    <property type="nucleotide sequence ID" value="XM_040858673.1"/>
</dbReference>
<reference evidence="1 2" key="1">
    <citation type="submission" date="2016-07" db="EMBL/GenBank/DDBJ databases">
        <title>Pervasive Adenine N6-methylation of Active Genes in Fungi.</title>
        <authorList>
            <consortium name="DOE Joint Genome Institute"/>
            <person name="Mondo S.J."/>
            <person name="Dannebaum R.O."/>
            <person name="Kuo R.C."/>
            <person name="Labutti K."/>
            <person name="Haridas S."/>
            <person name="Kuo A."/>
            <person name="Salamov A."/>
            <person name="Ahrendt S.R."/>
            <person name="Lipzen A."/>
            <person name="Sullivan W."/>
            <person name="Andreopoulos W.B."/>
            <person name="Clum A."/>
            <person name="Lindquist E."/>
            <person name="Daum C."/>
            <person name="Ramamoorthy G.K."/>
            <person name="Gryganskyi A."/>
            <person name="Culley D."/>
            <person name="Magnuson J.K."/>
            <person name="James T.Y."/>
            <person name="O'Malley M.A."/>
            <person name="Stajich J.E."/>
            <person name="Spatafora J.W."/>
            <person name="Visel A."/>
            <person name="Grigoriev I.V."/>
        </authorList>
    </citation>
    <scope>NUCLEOTIDE SEQUENCE [LARGE SCALE GENOMIC DNA]</scope>
    <source>
        <strain evidence="1 2">CBS 129021</strain>
    </source>
</reference>
<dbReference type="Proteomes" id="UP000193689">
    <property type="component" value="Unassembled WGS sequence"/>
</dbReference>